<feature type="compositionally biased region" description="Polar residues" evidence="10">
    <location>
        <begin position="126"/>
        <end position="140"/>
    </location>
</feature>
<dbReference type="SUPFAM" id="SSF57716">
    <property type="entry name" value="Glucocorticoid receptor-like (DNA-binding domain)"/>
    <property type="match status" value="1"/>
</dbReference>
<evidence type="ECO:0000313" key="13">
    <source>
        <dbReference type="EMBL" id="KAL3841342.1"/>
    </source>
</evidence>
<dbReference type="SUPFAM" id="SSF48508">
    <property type="entry name" value="Nuclear receptor ligand-binding domain"/>
    <property type="match status" value="1"/>
</dbReference>
<name>A0ABD3TYR0_SINWO</name>
<dbReference type="SMART" id="SM00399">
    <property type="entry name" value="ZnF_C4"/>
    <property type="match status" value="1"/>
</dbReference>
<dbReference type="PRINTS" id="PR00047">
    <property type="entry name" value="STROIDFINGER"/>
</dbReference>
<dbReference type="SMART" id="SM00430">
    <property type="entry name" value="HOLI"/>
    <property type="match status" value="1"/>
</dbReference>
<feature type="domain" description="NR LBD" evidence="12">
    <location>
        <begin position="290"/>
        <end position="558"/>
    </location>
</feature>
<dbReference type="PROSITE" id="PS00031">
    <property type="entry name" value="NUCLEAR_REC_DBD_1"/>
    <property type="match status" value="1"/>
</dbReference>
<dbReference type="InterPro" id="IPR001628">
    <property type="entry name" value="Znf_hrmn_rcpt"/>
</dbReference>
<evidence type="ECO:0000259" key="11">
    <source>
        <dbReference type="PROSITE" id="PS51030"/>
    </source>
</evidence>
<dbReference type="GO" id="GO:0005634">
    <property type="term" value="C:nucleus"/>
    <property type="evidence" value="ECO:0007669"/>
    <property type="project" value="UniProtKB-SubCell"/>
</dbReference>
<dbReference type="Pfam" id="PF00104">
    <property type="entry name" value="Hormone_recep"/>
    <property type="match status" value="1"/>
</dbReference>
<evidence type="ECO:0000313" key="14">
    <source>
        <dbReference type="Proteomes" id="UP001634394"/>
    </source>
</evidence>
<comment type="similarity">
    <text evidence="9">Belongs to the nuclear hormone receptor family.</text>
</comment>
<dbReference type="EMBL" id="JBJQND010000017">
    <property type="protein sequence ID" value="KAL3841342.1"/>
    <property type="molecule type" value="Genomic_DNA"/>
</dbReference>
<dbReference type="InterPro" id="IPR035500">
    <property type="entry name" value="NHR-like_dom_sf"/>
</dbReference>
<keyword evidence="6 9" id="KW-0804">Transcription</keyword>
<evidence type="ECO:0000256" key="8">
    <source>
        <dbReference type="ARBA" id="ARBA00023242"/>
    </source>
</evidence>
<protein>
    <submittedName>
        <fullName evidence="13">Uncharacterized protein</fullName>
    </submittedName>
</protein>
<evidence type="ECO:0000256" key="1">
    <source>
        <dbReference type="ARBA" id="ARBA00022723"/>
    </source>
</evidence>
<dbReference type="GO" id="GO:0003677">
    <property type="term" value="F:DNA binding"/>
    <property type="evidence" value="ECO:0007669"/>
    <property type="project" value="UniProtKB-KW"/>
</dbReference>
<reference evidence="13 14" key="1">
    <citation type="submission" date="2024-11" db="EMBL/GenBank/DDBJ databases">
        <title>Chromosome-level genome assembly of the freshwater bivalve Anodonta woodiana.</title>
        <authorList>
            <person name="Chen X."/>
        </authorList>
    </citation>
    <scope>NUCLEOTIDE SEQUENCE [LARGE SCALE GENOMIC DNA]</scope>
    <source>
        <strain evidence="13">MN2024</strain>
        <tissue evidence="13">Gills</tissue>
    </source>
</reference>
<feature type="region of interest" description="Disordered" evidence="10">
    <location>
        <begin position="1"/>
        <end position="31"/>
    </location>
</feature>
<feature type="region of interest" description="Disordered" evidence="10">
    <location>
        <begin position="120"/>
        <end position="177"/>
    </location>
</feature>
<organism evidence="13 14">
    <name type="scientific">Sinanodonta woodiana</name>
    <name type="common">Chinese pond mussel</name>
    <name type="synonym">Anodonta woodiana</name>
    <dbReference type="NCBI Taxonomy" id="1069815"/>
    <lineage>
        <taxon>Eukaryota</taxon>
        <taxon>Metazoa</taxon>
        <taxon>Spiralia</taxon>
        <taxon>Lophotrochozoa</taxon>
        <taxon>Mollusca</taxon>
        <taxon>Bivalvia</taxon>
        <taxon>Autobranchia</taxon>
        <taxon>Heteroconchia</taxon>
        <taxon>Palaeoheterodonta</taxon>
        <taxon>Unionida</taxon>
        <taxon>Unionoidea</taxon>
        <taxon>Unionidae</taxon>
        <taxon>Unioninae</taxon>
        <taxon>Sinanodonta</taxon>
    </lineage>
</organism>
<dbReference type="Gene3D" id="3.30.50.10">
    <property type="entry name" value="Erythroid Transcription Factor GATA-1, subunit A"/>
    <property type="match status" value="1"/>
</dbReference>
<dbReference type="PROSITE" id="PS51843">
    <property type="entry name" value="NR_LBD"/>
    <property type="match status" value="1"/>
</dbReference>
<evidence type="ECO:0000256" key="10">
    <source>
        <dbReference type="SAM" id="MobiDB-lite"/>
    </source>
</evidence>
<dbReference type="Gene3D" id="1.10.565.10">
    <property type="entry name" value="Retinoid X Receptor"/>
    <property type="match status" value="1"/>
</dbReference>
<evidence type="ECO:0000256" key="4">
    <source>
        <dbReference type="ARBA" id="ARBA00023015"/>
    </source>
</evidence>
<evidence type="ECO:0000256" key="7">
    <source>
        <dbReference type="ARBA" id="ARBA00023170"/>
    </source>
</evidence>
<evidence type="ECO:0000256" key="3">
    <source>
        <dbReference type="ARBA" id="ARBA00022833"/>
    </source>
</evidence>
<feature type="compositionally biased region" description="Basic and acidic residues" evidence="10">
    <location>
        <begin position="141"/>
        <end position="150"/>
    </location>
</feature>
<dbReference type="Proteomes" id="UP001634394">
    <property type="component" value="Unassembled WGS sequence"/>
</dbReference>
<dbReference type="PROSITE" id="PS51030">
    <property type="entry name" value="NUCLEAR_REC_DBD_2"/>
    <property type="match status" value="1"/>
</dbReference>
<evidence type="ECO:0000256" key="6">
    <source>
        <dbReference type="ARBA" id="ARBA00023163"/>
    </source>
</evidence>
<keyword evidence="7 9" id="KW-0675">Receptor</keyword>
<dbReference type="PANTHER" id="PTHR24082">
    <property type="entry name" value="NUCLEAR HORMONE RECEPTOR"/>
    <property type="match status" value="1"/>
</dbReference>
<accession>A0ABD3TYR0</accession>
<dbReference type="InterPro" id="IPR000536">
    <property type="entry name" value="Nucl_hrmn_rcpt_lig-bd"/>
</dbReference>
<dbReference type="InterPro" id="IPR050234">
    <property type="entry name" value="Nuclear_hormone_rcpt_NR1"/>
</dbReference>
<dbReference type="AlphaFoldDB" id="A0ABD3TYR0"/>
<keyword evidence="1 9" id="KW-0479">Metal-binding</keyword>
<keyword evidence="4 9" id="KW-0805">Transcription regulation</keyword>
<dbReference type="CDD" id="cd06916">
    <property type="entry name" value="NR_DBD_like"/>
    <property type="match status" value="1"/>
</dbReference>
<proteinExistence type="inferred from homology"/>
<comment type="subcellular location">
    <subcellularLocation>
        <location evidence="9">Nucleus</location>
    </subcellularLocation>
</comment>
<gene>
    <name evidence="13" type="ORF">ACJMK2_019501</name>
</gene>
<evidence type="ECO:0000256" key="5">
    <source>
        <dbReference type="ARBA" id="ARBA00023125"/>
    </source>
</evidence>
<dbReference type="InterPro" id="IPR001723">
    <property type="entry name" value="Nuclear_hrmn_rcpt"/>
</dbReference>
<keyword evidence="5 9" id="KW-0238">DNA-binding</keyword>
<keyword evidence="14" id="KW-1185">Reference proteome</keyword>
<dbReference type="Pfam" id="PF00105">
    <property type="entry name" value="zf-C4"/>
    <property type="match status" value="1"/>
</dbReference>
<evidence type="ECO:0000256" key="9">
    <source>
        <dbReference type="RuleBase" id="RU004334"/>
    </source>
</evidence>
<evidence type="ECO:0000259" key="12">
    <source>
        <dbReference type="PROSITE" id="PS51843"/>
    </source>
</evidence>
<comment type="caution">
    <text evidence="13">The sequence shown here is derived from an EMBL/GenBank/DDBJ whole genome shotgun (WGS) entry which is preliminary data.</text>
</comment>
<keyword evidence="3 9" id="KW-0862">Zinc</keyword>
<feature type="domain" description="Nuclear receptor" evidence="11">
    <location>
        <begin position="180"/>
        <end position="257"/>
    </location>
</feature>
<sequence length="558" mass="63721">MAEVVSSQNNTGQQIDLTPLNPSTASNPNLERQNVGLTSLEMMEMYKKYAGFNYLNVPLSVSSSSTDDSDNDLEEMVKLELYQDSPLFQRINSQIQIQQQIAKEKQEKQGVEALRKQRNEELPHASLQSEIDSENVNFDSSGERPNKLIKLEPVSPQHGDSRSSPDSSQMKKLTSTTPTLPPCRICGERASGFHYGVNTCEACKGFFRRSLKKMKIDYKCVGKNNDCLIAPGKRNSCPMCRYNKCIAVGMSKDAIKTGRYTHEKRTKDIVEIKKLQDTSNQPEDAETEEELDKIIQMLTKYHREITLGDLPHLANPQNVADLQRKYYEEFQQKKKMFGNLNLSKEEHFSFYRSTGLDIDDRLTMMQVICKSLEKGIAKLVNFAKQIPGFVDLPLEDQASLIKVGRFEVWLLGMSPFINSDLGVICGPLGNKFHIEELGKLYDISFITAVFSFCKNMNKMELTDTEITLLRTIALTFRDRCDLQEPDKVEAIQWRLVKCLCLVLSKKWGSRSGLKFCEFINCLMSARDLTEWHVRVTKNLVIDWPVLQNHPLLLEMMTF</sequence>
<keyword evidence="2 9" id="KW-0863">Zinc-finger</keyword>
<dbReference type="PRINTS" id="PR00398">
    <property type="entry name" value="STRDHORMONER"/>
</dbReference>
<dbReference type="GO" id="GO:0008270">
    <property type="term" value="F:zinc ion binding"/>
    <property type="evidence" value="ECO:0007669"/>
    <property type="project" value="UniProtKB-KW"/>
</dbReference>
<keyword evidence="8 9" id="KW-0539">Nucleus</keyword>
<evidence type="ECO:0000256" key="2">
    <source>
        <dbReference type="ARBA" id="ARBA00022771"/>
    </source>
</evidence>
<dbReference type="InterPro" id="IPR013088">
    <property type="entry name" value="Znf_NHR/GATA"/>
</dbReference>
<feature type="compositionally biased region" description="Polar residues" evidence="10">
    <location>
        <begin position="162"/>
        <end position="172"/>
    </location>
</feature>